<name>A0A240FFV2_9CAUD</name>
<protein>
    <submittedName>
        <fullName evidence="1">Uncharacterized protein</fullName>
    </submittedName>
</protein>
<reference evidence="1" key="1">
    <citation type="submission" date="2017-03" db="EMBL/GenBank/DDBJ databases">
        <authorList>
            <person name="Afonso C.L."/>
            <person name="Miller P.J."/>
            <person name="Scott M.A."/>
            <person name="Spackman E."/>
            <person name="Goraichik I."/>
            <person name="Dimitrov K.M."/>
            <person name="Suarez D.L."/>
            <person name="Swayne D.E."/>
        </authorList>
    </citation>
    <scope>NUCLEOTIDE SEQUENCE</scope>
</reference>
<evidence type="ECO:0000313" key="1">
    <source>
        <dbReference type="EMBL" id="ARQ96269.1"/>
    </source>
</evidence>
<proteinExistence type="predicted"/>
<accession>A0A240FFV2</accession>
<organism evidence="1">
    <name type="scientific">Salmonella phage Stp1</name>
    <dbReference type="NCBI Taxonomy" id="1971233"/>
    <lineage>
        <taxon>Viruses</taxon>
        <taxon>Duplodnaviria</taxon>
        <taxon>Heunggongvirae</taxon>
        <taxon>Uroviricota</taxon>
        <taxon>Caudoviricetes</taxon>
        <taxon>Demerecviridae</taxon>
        <taxon>Markadamsvirinae</taxon>
        <taxon>Tequintavirus</taxon>
    </lineage>
</organism>
<dbReference type="EMBL" id="KY775453">
    <property type="protein sequence ID" value="ARQ96269.1"/>
    <property type="molecule type" value="Genomic_DNA"/>
</dbReference>
<sequence>MYHLECKLCGQKFYFYFKYKIPQSRKSAALGVQDLYANPVKTAAEYILAPGALVYSSSWDSNNLVA</sequence>